<evidence type="ECO:0000313" key="2">
    <source>
        <dbReference type="Proteomes" id="UP000033572"/>
    </source>
</evidence>
<dbReference type="AlphaFoldDB" id="A0A0F0KLI4"/>
<reference evidence="1 2" key="1">
    <citation type="submission" date="2015-02" db="EMBL/GenBank/DDBJ databases">
        <title>Draft genome sequences of ten Microbacterium spp. with emphasis on heavy metal contaminated environments.</title>
        <authorList>
            <person name="Corretto E."/>
        </authorList>
    </citation>
    <scope>NUCLEOTIDE SEQUENCE [LARGE SCALE GENOMIC DNA]</scope>
    <source>
        <strain evidence="1 2">DSM 12966</strain>
    </source>
</reference>
<dbReference type="RefSeq" id="WP_115760529.1">
    <property type="nucleotide sequence ID" value="NZ_CAKKLS010000012.1"/>
</dbReference>
<keyword evidence="2" id="KW-1185">Reference proteome</keyword>
<comment type="caution">
    <text evidence="1">The sequence shown here is derived from an EMBL/GenBank/DDBJ whole genome shotgun (WGS) entry which is preliminary data.</text>
</comment>
<dbReference type="Proteomes" id="UP000033572">
    <property type="component" value="Unassembled WGS sequence"/>
</dbReference>
<protein>
    <submittedName>
        <fullName evidence="1">Uncharacterized protein</fullName>
    </submittedName>
</protein>
<dbReference type="KEGG" id="mfol:DXT68_16750"/>
<proteinExistence type="predicted"/>
<dbReference type="EMBL" id="JYIU01000040">
    <property type="protein sequence ID" value="KJL21713.1"/>
    <property type="molecule type" value="Genomic_DNA"/>
</dbReference>
<gene>
    <name evidence="1" type="ORF">RN50_01611</name>
</gene>
<organism evidence="1 2">
    <name type="scientific">Microbacterium foliorum</name>
    <dbReference type="NCBI Taxonomy" id="104336"/>
    <lineage>
        <taxon>Bacteria</taxon>
        <taxon>Bacillati</taxon>
        <taxon>Actinomycetota</taxon>
        <taxon>Actinomycetes</taxon>
        <taxon>Micrococcales</taxon>
        <taxon>Microbacteriaceae</taxon>
        <taxon>Microbacterium</taxon>
    </lineage>
</organism>
<name>A0A0F0KLI4_9MICO</name>
<accession>A0A0F0KLI4</accession>
<dbReference type="PATRIC" id="fig|104336.4.peg.1654"/>
<sequence>MTNERGPEEGWDYSPRPADMRLYDARTYTDLGTLDVDGETFAIRWSDDGAHHYDWISGPNPGYGFTVGGGSSPRSRERHVAEIRDFLAAVDPATGYL</sequence>
<evidence type="ECO:0000313" key="1">
    <source>
        <dbReference type="EMBL" id="KJL21713.1"/>
    </source>
</evidence>
<dbReference type="GeneID" id="94446045"/>